<dbReference type="Proteomes" id="UP000686327">
    <property type="component" value="Unassembled WGS sequence"/>
</dbReference>
<proteinExistence type="predicted"/>
<keyword evidence="2" id="KW-0238">DNA-binding</keyword>
<keyword evidence="6" id="KW-1185">Reference proteome</keyword>
<dbReference type="EMBL" id="JAGRYU010000002">
    <property type="protein sequence ID" value="MBU4680544.1"/>
    <property type="molecule type" value="Genomic_DNA"/>
</dbReference>
<comment type="caution">
    <text evidence="5">The sequence shown here is derived from an EMBL/GenBank/DDBJ whole genome shotgun (WGS) entry which is preliminary data.</text>
</comment>
<sequence length="295" mass="33664">MFLAAKESDENLLWSDSRHCYLVMFILALRVRLVSLIFLDEASMMNTTAQKDYLAAGGVLEIPRHSLFYTSTEQEPCHLTITMKDRVEQAAVNANERGMLVLSPCTVRVQSGSLSYCEIDFPFLVKLQVFVDKSQNKKKNFNPDCLWGYLPAALGPEASTRSIEYWFLNQTILHADDITAFSDVLKNNEWYDLVDFLLDESCDNSNQRLQVLCSRYGLSVSHFRRLTRYALGKTAKVELRDWRLVRALFELIDGDNNLTTIAMNHGYASLSHFSNEVKDAFGVSPRNLKKILHVS</sequence>
<evidence type="ECO:0000256" key="1">
    <source>
        <dbReference type="ARBA" id="ARBA00023015"/>
    </source>
</evidence>
<dbReference type="InterPro" id="IPR018062">
    <property type="entry name" value="HTH_AraC-typ_CS"/>
</dbReference>
<keyword evidence="3" id="KW-0804">Transcription</keyword>
<dbReference type="PANTHER" id="PTHR46796">
    <property type="entry name" value="HTH-TYPE TRANSCRIPTIONAL ACTIVATOR RHAS-RELATED"/>
    <property type="match status" value="1"/>
</dbReference>
<dbReference type="PROSITE" id="PS00041">
    <property type="entry name" value="HTH_ARAC_FAMILY_1"/>
    <property type="match status" value="1"/>
</dbReference>
<name>A0ABS6DBE3_9ENTR</name>
<dbReference type="InterPro" id="IPR018060">
    <property type="entry name" value="HTH_AraC"/>
</dbReference>
<reference evidence="6" key="2">
    <citation type="submission" date="2023-07" db="EMBL/GenBank/DDBJ databases">
        <title>Cedecea davisae an AmpC producer and its therapeutic implications.</title>
        <authorList>
            <person name="Notter J."/>
        </authorList>
    </citation>
    <scope>NUCLEOTIDE SEQUENCE [LARGE SCALE GENOMIC DNA]</scope>
    <source>
        <strain evidence="6">1</strain>
    </source>
</reference>
<keyword evidence="1" id="KW-0805">Transcription regulation</keyword>
<feature type="domain" description="HTH araC/xylS-type" evidence="4">
    <location>
        <begin position="191"/>
        <end position="291"/>
    </location>
</feature>
<evidence type="ECO:0000256" key="2">
    <source>
        <dbReference type="ARBA" id="ARBA00023125"/>
    </source>
</evidence>
<evidence type="ECO:0000313" key="6">
    <source>
        <dbReference type="Proteomes" id="UP000686327"/>
    </source>
</evidence>
<protein>
    <submittedName>
        <fullName evidence="5">Helix-turn-helix domain-containing protein</fullName>
    </submittedName>
</protein>
<evidence type="ECO:0000256" key="3">
    <source>
        <dbReference type="ARBA" id="ARBA00023163"/>
    </source>
</evidence>
<dbReference type="PROSITE" id="PS01124">
    <property type="entry name" value="HTH_ARAC_FAMILY_2"/>
    <property type="match status" value="1"/>
</dbReference>
<evidence type="ECO:0000313" key="5">
    <source>
        <dbReference type="EMBL" id="MBU4680544.1"/>
    </source>
</evidence>
<dbReference type="InterPro" id="IPR050204">
    <property type="entry name" value="AraC_XylS_family_regulators"/>
</dbReference>
<evidence type="ECO:0000259" key="4">
    <source>
        <dbReference type="PROSITE" id="PS01124"/>
    </source>
</evidence>
<dbReference type="Pfam" id="PF12833">
    <property type="entry name" value="HTH_18"/>
    <property type="match status" value="1"/>
</dbReference>
<dbReference type="SMART" id="SM00342">
    <property type="entry name" value="HTH_ARAC"/>
    <property type="match status" value="1"/>
</dbReference>
<organism evidence="5 6">
    <name type="scientific">Cedecea davisae</name>
    <dbReference type="NCBI Taxonomy" id="158484"/>
    <lineage>
        <taxon>Bacteria</taxon>
        <taxon>Pseudomonadati</taxon>
        <taxon>Pseudomonadota</taxon>
        <taxon>Gammaproteobacteria</taxon>
        <taxon>Enterobacterales</taxon>
        <taxon>Enterobacteriaceae</taxon>
        <taxon>Cedecea</taxon>
    </lineage>
</organism>
<dbReference type="RefSeq" id="WP_216374250.1">
    <property type="nucleotide sequence ID" value="NZ_JAGRYT010000001.1"/>
</dbReference>
<accession>A0ABS6DBE3</accession>
<gene>
    <name evidence="5" type="ORF">KC222_00765</name>
</gene>
<reference evidence="5 6" key="1">
    <citation type="submission" date="2021-04" db="EMBL/GenBank/DDBJ databases">
        <authorList>
            <person name="Seiffert S.N."/>
        </authorList>
    </citation>
    <scope>NUCLEOTIDE SEQUENCE [LARGE SCALE GENOMIC DNA]</scope>
    <source>
        <strain evidence="5 6">1</strain>
    </source>
</reference>